<protein>
    <submittedName>
        <fullName evidence="1">Uncharacterized protein</fullName>
    </submittedName>
</protein>
<accession>A0AAV0Y0V2</accession>
<keyword evidence="2" id="KW-1185">Reference proteome</keyword>
<name>A0AAV0Y0V2_9HEMI</name>
<sequence>MIKIFCRIPYFKGIHNKNLKHFYVRCLRLLLTSVSFEKFTDILKALLTVSMSETDGWYNNEPTPAESARKMLLDKIKGIDINYEDMTDIDSEVEERGVWMEKNMIARNLLMELKNIWKILNNFPLRNQK</sequence>
<organism evidence="1 2">
    <name type="scientific">Macrosiphum euphorbiae</name>
    <name type="common">potato aphid</name>
    <dbReference type="NCBI Taxonomy" id="13131"/>
    <lineage>
        <taxon>Eukaryota</taxon>
        <taxon>Metazoa</taxon>
        <taxon>Ecdysozoa</taxon>
        <taxon>Arthropoda</taxon>
        <taxon>Hexapoda</taxon>
        <taxon>Insecta</taxon>
        <taxon>Pterygota</taxon>
        <taxon>Neoptera</taxon>
        <taxon>Paraneoptera</taxon>
        <taxon>Hemiptera</taxon>
        <taxon>Sternorrhyncha</taxon>
        <taxon>Aphidomorpha</taxon>
        <taxon>Aphidoidea</taxon>
        <taxon>Aphididae</taxon>
        <taxon>Macrosiphini</taxon>
        <taxon>Macrosiphum</taxon>
    </lineage>
</organism>
<gene>
    <name evidence="1" type="ORF">MEUPH1_LOCUS27336</name>
</gene>
<dbReference type="Proteomes" id="UP001160148">
    <property type="component" value="Unassembled WGS sequence"/>
</dbReference>
<comment type="caution">
    <text evidence="1">The sequence shown here is derived from an EMBL/GenBank/DDBJ whole genome shotgun (WGS) entry which is preliminary data.</text>
</comment>
<dbReference type="EMBL" id="CARXXK010001107">
    <property type="protein sequence ID" value="CAI6373612.1"/>
    <property type="molecule type" value="Genomic_DNA"/>
</dbReference>
<evidence type="ECO:0000313" key="1">
    <source>
        <dbReference type="EMBL" id="CAI6373612.1"/>
    </source>
</evidence>
<evidence type="ECO:0000313" key="2">
    <source>
        <dbReference type="Proteomes" id="UP001160148"/>
    </source>
</evidence>
<proteinExistence type="predicted"/>
<reference evidence="1 2" key="1">
    <citation type="submission" date="2023-01" db="EMBL/GenBank/DDBJ databases">
        <authorList>
            <person name="Whitehead M."/>
        </authorList>
    </citation>
    <scope>NUCLEOTIDE SEQUENCE [LARGE SCALE GENOMIC DNA]</scope>
</reference>
<dbReference type="AlphaFoldDB" id="A0AAV0Y0V2"/>